<dbReference type="SUPFAM" id="SSF53850">
    <property type="entry name" value="Periplasmic binding protein-like II"/>
    <property type="match status" value="1"/>
</dbReference>
<reference evidence="6" key="1">
    <citation type="journal article" date="2022" name="Toxins">
        <title>Genomic Analysis of Sphingopyxis sp. USTB-05 for Biodegrading Cyanobacterial Hepatotoxins.</title>
        <authorList>
            <person name="Liu C."/>
            <person name="Xu Q."/>
            <person name="Zhao Z."/>
            <person name="Zhang H."/>
            <person name="Liu X."/>
            <person name="Yin C."/>
            <person name="Liu Y."/>
            <person name="Yan H."/>
        </authorList>
    </citation>
    <scope>NUCLEOTIDE SEQUENCE</scope>
    <source>
        <strain evidence="6">NBD5</strain>
    </source>
</reference>
<proteinExistence type="inferred from homology"/>
<accession>A0ABY4X377</accession>
<evidence type="ECO:0000256" key="1">
    <source>
        <dbReference type="ARBA" id="ARBA00009437"/>
    </source>
</evidence>
<comment type="similarity">
    <text evidence="1">Belongs to the LysR transcriptional regulatory family.</text>
</comment>
<dbReference type="RefSeq" id="WP_252165191.1">
    <property type="nucleotide sequence ID" value="NZ_CP084930.1"/>
</dbReference>
<dbReference type="InterPro" id="IPR036388">
    <property type="entry name" value="WH-like_DNA-bd_sf"/>
</dbReference>
<dbReference type="Proteomes" id="UP001056937">
    <property type="component" value="Chromosome 1"/>
</dbReference>
<keyword evidence="3" id="KW-0238">DNA-binding</keyword>
<dbReference type="SUPFAM" id="SSF46785">
    <property type="entry name" value="Winged helix' DNA-binding domain"/>
    <property type="match status" value="1"/>
</dbReference>
<dbReference type="CDD" id="cd08432">
    <property type="entry name" value="PBP2_GcdR_TrpI_HvrB_AmpR_like"/>
    <property type="match status" value="1"/>
</dbReference>
<evidence type="ECO:0000256" key="4">
    <source>
        <dbReference type="ARBA" id="ARBA00023163"/>
    </source>
</evidence>
<evidence type="ECO:0000313" key="7">
    <source>
        <dbReference type="Proteomes" id="UP001056937"/>
    </source>
</evidence>
<dbReference type="PROSITE" id="PS50931">
    <property type="entry name" value="HTH_LYSR"/>
    <property type="match status" value="1"/>
</dbReference>
<dbReference type="Gene3D" id="3.40.190.10">
    <property type="entry name" value="Periplasmic binding protein-like II"/>
    <property type="match status" value="2"/>
</dbReference>
<dbReference type="Pfam" id="PF03466">
    <property type="entry name" value="LysR_substrate"/>
    <property type="match status" value="1"/>
</dbReference>
<dbReference type="EMBL" id="CP084930">
    <property type="protein sequence ID" value="USI71378.1"/>
    <property type="molecule type" value="Genomic_DNA"/>
</dbReference>
<keyword evidence="2" id="KW-0805">Transcription regulation</keyword>
<dbReference type="Gene3D" id="1.10.10.10">
    <property type="entry name" value="Winged helix-like DNA-binding domain superfamily/Winged helix DNA-binding domain"/>
    <property type="match status" value="1"/>
</dbReference>
<organism evidence="6 7">
    <name type="scientific">Sphingomonas morindae</name>
    <dbReference type="NCBI Taxonomy" id="1541170"/>
    <lineage>
        <taxon>Bacteria</taxon>
        <taxon>Pseudomonadati</taxon>
        <taxon>Pseudomonadota</taxon>
        <taxon>Alphaproteobacteria</taxon>
        <taxon>Sphingomonadales</taxon>
        <taxon>Sphingomonadaceae</taxon>
        <taxon>Sphingomonas</taxon>
    </lineage>
</organism>
<dbReference type="InterPro" id="IPR036390">
    <property type="entry name" value="WH_DNA-bd_sf"/>
</dbReference>
<evidence type="ECO:0000313" key="6">
    <source>
        <dbReference type="EMBL" id="USI71378.1"/>
    </source>
</evidence>
<dbReference type="PANTHER" id="PTHR30537">
    <property type="entry name" value="HTH-TYPE TRANSCRIPTIONAL REGULATOR"/>
    <property type="match status" value="1"/>
</dbReference>
<name>A0ABY4X377_9SPHN</name>
<dbReference type="InterPro" id="IPR005119">
    <property type="entry name" value="LysR_subst-bd"/>
</dbReference>
<gene>
    <name evidence="6" type="ORF">LHA26_08460</name>
</gene>
<protein>
    <submittedName>
        <fullName evidence="6">LysR family transcriptional regulator</fullName>
    </submittedName>
</protein>
<keyword evidence="7" id="KW-1185">Reference proteome</keyword>
<keyword evidence="4" id="KW-0804">Transcription</keyword>
<sequence>MLIIAPMRRLPPLAAVRVFEAAARHENFTAAAAELAMTQAAVSYQIKALETRLGVALFARARRRVTLTATGRRIAERLSTAFDQIDDAFAGARAESDRLLTISSAQAFAHAWLAARIGGFQLAWPDLGVRLRTANAVVDFAREDIDVGVRSGWGAWPGLRAEKLLPIAFAPMCAPALLAARGGPPDPDALRREPRLGADDPWWGLWFAAMGVDPPPPPAVGVRLDSQAHEAAAAMAGHGFAILTPFLWRKEIAEGRLICPFSPVAPAGYGYWLVYQEHRQAVLKIRRFGEWIRAELARDGAGG</sequence>
<dbReference type="PANTHER" id="PTHR30537:SF26">
    <property type="entry name" value="GLYCINE CLEAVAGE SYSTEM TRANSCRIPTIONAL ACTIVATOR"/>
    <property type="match status" value="1"/>
</dbReference>
<evidence type="ECO:0000259" key="5">
    <source>
        <dbReference type="PROSITE" id="PS50931"/>
    </source>
</evidence>
<dbReference type="PRINTS" id="PR00039">
    <property type="entry name" value="HTHLYSR"/>
</dbReference>
<evidence type="ECO:0000256" key="2">
    <source>
        <dbReference type="ARBA" id="ARBA00023015"/>
    </source>
</evidence>
<dbReference type="InterPro" id="IPR000847">
    <property type="entry name" value="LysR_HTH_N"/>
</dbReference>
<dbReference type="InterPro" id="IPR058163">
    <property type="entry name" value="LysR-type_TF_proteobact-type"/>
</dbReference>
<evidence type="ECO:0000256" key="3">
    <source>
        <dbReference type="ARBA" id="ARBA00023125"/>
    </source>
</evidence>
<feature type="domain" description="HTH lysR-type" evidence="5">
    <location>
        <begin position="11"/>
        <end position="68"/>
    </location>
</feature>
<dbReference type="Pfam" id="PF00126">
    <property type="entry name" value="HTH_1"/>
    <property type="match status" value="1"/>
</dbReference>